<dbReference type="PROSITE" id="PS51257">
    <property type="entry name" value="PROKAR_LIPOPROTEIN"/>
    <property type="match status" value="1"/>
</dbReference>
<reference evidence="3" key="1">
    <citation type="submission" date="2016-11" db="EMBL/GenBank/DDBJ databases">
        <authorList>
            <person name="Varghese N."/>
            <person name="Submissions S."/>
        </authorList>
    </citation>
    <scope>NUCLEOTIDE SEQUENCE [LARGE SCALE GENOMIC DNA]</scope>
    <source>
        <strain evidence="3">CGMCC 1.8995</strain>
    </source>
</reference>
<dbReference type="Gene3D" id="3.40.50.10610">
    <property type="entry name" value="ABC-type transport auxiliary lipoprotein component"/>
    <property type="match status" value="1"/>
</dbReference>
<name>A0A1M5KA80_9ALTE</name>
<proteinExistence type="predicted"/>
<dbReference type="EMBL" id="FQWD01000003">
    <property type="protein sequence ID" value="SHG49500.1"/>
    <property type="molecule type" value="Genomic_DNA"/>
</dbReference>
<dbReference type="OrthoDB" id="6198336at2"/>
<gene>
    <name evidence="2" type="ORF">SAMN05216361_2422</name>
</gene>
<dbReference type="SUPFAM" id="SSF159594">
    <property type="entry name" value="XCC0632-like"/>
    <property type="match status" value="1"/>
</dbReference>
<dbReference type="InterPro" id="IPR005586">
    <property type="entry name" value="ABC_trans_aux"/>
</dbReference>
<evidence type="ECO:0000259" key="1">
    <source>
        <dbReference type="Pfam" id="PF03886"/>
    </source>
</evidence>
<keyword evidence="2" id="KW-0449">Lipoprotein</keyword>
<dbReference type="RefSeq" id="WP_073322667.1">
    <property type="nucleotide sequence ID" value="NZ_FQWD01000003.1"/>
</dbReference>
<evidence type="ECO:0000313" key="2">
    <source>
        <dbReference type="EMBL" id="SHG49500.1"/>
    </source>
</evidence>
<organism evidence="2 3">
    <name type="scientific">Marisediminitalea aggregata</name>
    <dbReference type="NCBI Taxonomy" id="634436"/>
    <lineage>
        <taxon>Bacteria</taxon>
        <taxon>Pseudomonadati</taxon>
        <taxon>Pseudomonadota</taxon>
        <taxon>Gammaproteobacteria</taxon>
        <taxon>Alteromonadales</taxon>
        <taxon>Alteromonadaceae</taxon>
        <taxon>Marisediminitalea</taxon>
    </lineage>
</organism>
<keyword evidence="3" id="KW-1185">Reference proteome</keyword>
<protein>
    <submittedName>
        <fullName evidence="2">Uncharacterized lipoprotein YmbA</fullName>
    </submittedName>
</protein>
<sequence>MIKVAFSIIMAFVLAGCSSRPVSMNYYLLHEPVQPSETQDITTWPSIELRSLSIPEYLKQRSLIVQLSPSELHFSPQHVWSEPVEQGVVQSLKDNLATNHKFRLQTQRLWTNSAQSGYILDISIDDFIPAYNGMVILRGTYRLGQSQQPGKIIEFAFQTPLEKDGFAHTVEKMRELVAKLANQIVTGIEAH</sequence>
<dbReference type="Proteomes" id="UP000184520">
    <property type="component" value="Unassembled WGS sequence"/>
</dbReference>
<dbReference type="Pfam" id="PF03886">
    <property type="entry name" value="ABC_trans_aux"/>
    <property type="match status" value="1"/>
</dbReference>
<dbReference type="AlphaFoldDB" id="A0A1M5KA80"/>
<dbReference type="STRING" id="634436.SAMN05216361_2422"/>
<accession>A0A1M5KA80</accession>
<evidence type="ECO:0000313" key="3">
    <source>
        <dbReference type="Proteomes" id="UP000184520"/>
    </source>
</evidence>
<feature type="domain" description="ABC-type transport auxiliary lipoprotein component" evidence="1">
    <location>
        <begin position="27"/>
        <end position="185"/>
    </location>
</feature>